<organism evidence="1 2">
    <name type="scientific">Acrobeloides nanus</name>
    <dbReference type="NCBI Taxonomy" id="290746"/>
    <lineage>
        <taxon>Eukaryota</taxon>
        <taxon>Metazoa</taxon>
        <taxon>Ecdysozoa</taxon>
        <taxon>Nematoda</taxon>
        <taxon>Chromadorea</taxon>
        <taxon>Rhabditida</taxon>
        <taxon>Tylenchina</taxon>
        <taxon>Cephalobomorpha</taxon>
        <taxon>Cephaloboidea</taxon>
        <taxon>Cephalobidae</taxon>
        <taxon>Acrobeloides</taxon>
    </lineage>
</organism>
<proteinExistence type="predicted"/>
<keyword evidence="1" id="KW-1185">Reference proteome</keyword>
<sequence>MKGSFVINVVKTLAMM</sequence>
<dbReference type="WBParaSite" id="ACRNAN_scaffold29822.g14155.t1">
    <property type="protein sequence ID" value="ACRNAN_scaffold29822.g14155.t1"/>
    <property type="gene ID" value="ACRNAN_scaffold29822.g14155"/>
</dbReference>
<protein>
    <submittedName>
        <fullName evidence="2">Uncharacterized protein</fullName>
    </submittedName>
</protein>
<accession>A0A914DN52</accession>
<reference evidence="2" key="1">
    <citation type="submission" date="2022-11" db="UniProtKB">
        <authorList>
            <consortium name="WormBaseParasite"/>
        </authorList>
    </citation>
    <scope>IDENTIFICATION</scope>
</reference>
<dbReference type="Proteomes" id="UP000887540">
    <property type="component" value="Unplaced"/>
</dbReference>
<dbReference type="AlphaFoldDB" id="A0A914DN52"/>
<evidence type="ECO:0000313" key="2">
    <source>
        <dbReference type="WBParaSite" id="ACRNAN_scaffold29822.g14155.t1"/>
    </source>
</evidence>
<name>A0A914DN52_9BILA</name>
<evidence type="ECO:0000313" key="1">
    <source>
        <dbReference type="Proteomes" id="UP000887540"/>
    </source>
</evidence>